<dbReference type="GO" id="GO:0008270">
    <property type="term" value="F:zinc ion binding"/>
    <property type="evidence" value="ECO:0007669"/>
    <property type="project" value="UniProtKB-KW"/>
</dbReference>
<keyword evidence="2 10" id="KW-0479">Metal-binding</keyword>
<name>A0A7I8WA91_9ANNE</name>
<keyword evidence="5 10" id="KW-0805">Transcription regulation</keyword>
<accession>A0A7I8WA91</accession>
<evidence type="ECO:0000259" key="12">
    <source>
        <dbReference type="PROSITE" id="PS51030"/>
    </source>
</evidence>
<comment type="caution">
    <text evidence="14">The sequence shown here is derived from an EMBL/GenBank/DDBJ whole genome shotgun (WGS) entry which is preliminary data.</text>
</comment>
<dbReference type="InterPro" id="IPR050274">
    <property type="entry name" value="Nuclear_hormone_rcpt_NR2"/>
</dbReference>
<dbReference type="Pfam" id="PF00104">
    <property type="entry name" value="Hormone_recep"/>
    <property type="match status" value="1"/>
</dbReference>
<keyword evidence="6 10" id="KW-0238">DNA-binding</keyword>
<dbReference type="SMART" id="SM00399">
    <property type="entry name" value="ZnF_C4"/>
    <property type="match status" value="1"/>
</dbReference>
<keyword evidence="8 10" id="KW-0675">Receptor</keyword>
<evidence type="ECO:0000256" key="4">
    <source>
        <dbReference type="ARBA" id="ARBA00022833"/>
    </source>
</evidence>
<evidence type="ECO:0000256" key="1">
    <source>
        <dbReference type="ARBA" id="ARBA00004123"/>
    </source>
</evidence>
<evidence type="ECO:0000256" key="10">
    <source>
        <dbReference type="RuleBase" id="RU004334"/>
    </source>
</evidence>
<dbReference type="InterPro" id="IPR001628">
    <property type="entry name" value="Znf_hrmn_rcpt"/>
</dbReference>
<dbReference type="GO" id="GO:0043565">
    <property type="term" value="F:sequence-specific DNA binding"/>
    <property type="evidence" value="ECO:0007669"/>
    <property type="project" value="InterPro"/>
</dbReference>
<evidence type="ECO:0000256" key="2">
    <source>
        <dbReference type="ARBA" id="ARBA00022723"/>
    </source>
</evidence>
<evidence type="ECO:0000256" key="9">
    <source>
        <dbReference type="ARBA" id="ARBA00023242"/>
    </source>
</evidence>
<dbReference type="SUPFAM" id="SSF48508">
    <property type="entry name" value="Nuclear receptor ligand-binding domain"/>
    <property type="match status" value="1"/>
</dbReference>
<keyword evidence="15" id="KW-1185">Reference proteome</keyword>
<dbReference type="Proteomes" id="UP000549394">
    <property type="component" value="Unassembled WGS sequence"/>
</dbReference>
<dbReference type="Gene3D" id="1.10.565.10">
    <property type="entry name" value="Retinoid X Receptor"/>
    <property type="match status" value="1"/>
</dbReference>
<comment type="similarity">
    <text evidence="10">Belongs to the nuclear hormone receptor family.</text>
</comment>
<dbReference type="EMBL" id="CAJFCJ010000024">
    <property type="protein sequence ID" value="CAD5125024.1"/>
    <property type="molecule type" value="Genomic_DNA"/>
</dbReference>
<dbReference type="PANTHER" id="PTHR24083">
    <property type="entry name" value="NUCLEAR HORMONE RECEPTOR"/>
    <property type="match status" value="1"/>
</dbReference>
<dbReference type="PRINTS" id="PR00398">
    <property type="entry name" value="STRDHORMONER"/>
</dbReference>
<dbReference type="Gene3D" id="3.30.50.10">
    <property type="entry name" value="Erythroid Transcription Factor GATA-1, subunit A"/>
    <property type="match status" value="1"/>
</dbReference>
<keyword evidence="3 10" id="KW-0863">Zinc-finger</keyword>
<proteinExistence type="inferred from homology"/>
<dbReference type="AlphaFoldDB" id="A0A7I8WA91"/>
<feature type="region of interest" description="Disordered" evidence="11">
    <location>
        <begin position="88"/>
        <end position="127"/>
    </location>
</feature>
<evidence type="ECO:0000256" key="11">
    <source>
        <dbReference type="SAM" id="MobiDB-lite"/>
    </source>
</evidence>
<dbReference type="OrthoDB" id="5771769at2759"/>
<sequence length="375" mass="41891">MSNQRSNDRLLDVLCKVCGDRSSGKHYGIYSCDGCSGFFKRSIHRNRVYSCKAQGELKDKCPIDKTHRNQCRACRLRHCFAADMNKDAVQHERGPRKGKQKQTVTKETINAPKSIPSAVTPSPPVSTRPSVITPVDLRLKLPQPTPSALILPTLLHGLIGAERVTDAAVIAGRIGESLQEITARLLFSVVTWCKQVAPLRALTVADQLLLVEHSWRDLFVLSLAQWHVPLEVNTVLECGGVQRQTMAPDTLAILLSHIRQLRDVVGRVKALNLDPTEYACLKAIALFKPELRGLRETSIVEELQDQAQYLLAEYEKQQIAQAQRYSTRFGKVLLLLPALASVNSAALEKLFFHETVGNVSIERLVVDIYHTENYD</sequence>
<evidence type="ECO:0000256" key="6">
    <source>
        <dbReference type="ARBA" id="ARBA00023125"/>
    </source>
</evidence>
<dbReference type="FunFam" id="3.30.50.10:FF:000019">
    <property type="entry name" value="Nuclear receptor subfamily 2 group E member"/>
    <property type="match status" value="1"/>
</dbReference>
<dbReference type="GO" id="GO:0003700">
    <property type="term" value="F:DNA-binding transcription factor activity"/>
    <property type="evidence" value="ECO:0007669"/>
    <property type="project" value="InterPro"/>
</dbReference>
<dbReference type="PROSITE" id="PS51030">
    <property type="entry name" value="NUCLEAR_REC_DBD_2"/>
    <property type="match status" value="1"/>
</dbReference>
<reference evidence="14 15" key="1">
    <citation type="submission" date="2020-08" db="EMBL/GenBank/DDBJ databases">
        <authorList>
            <person name="Hejnol A."/>
        </authorList>
    </citation>
    <scope>NUCLEOTIDE SEQUENCE [LARGE SCALE GENOMIC DNA]</scope>
</reference>
<gene>
    <name evidence="14" type="ORF">DGYR_LOCUS12477</name>
</gene>
<dbReference type="InterPro" id="IPR013088">
    <property type="entry name" value="Znf_NHR/GATA"/>
</dbReference>
<comment type="subcellular location">
    <subcellularLocation>
        <location evidence="1 10">Nucleus</location>
    </subcellularLocation>
</comment>
<protein>
    <submittedName>
        <fullName evidence="14">DgyrCDS13262</fullName>
    </submittedName>
</protein>
<feature type="domain" description="NR LBD" evidence="13">
    <location>
        <begin position="150"/>
        <end position="372"/>
    </location>
</feature>
<dbReference type="PROSITE" id="PS00031">
    <property type="entry name" value="NUCLEAR_REC_DBD_1"/>
    <property type="match status" value="1"/>
</dbReference>
<keyword evidence="4 10" id="KW-0862">Zinc</keyword>
<dbReference type="GO" id="GO:0005634">
    <property type="term" value="C:nucleus"/>
    <property type="evidence" value="ECO:0007669"/>
    <property type="project" value="UniProtKB-SubCell"/>
</dbReference>
<evidence type="ECO:0000256" key="5">
    <source>
        <dbReference type="ARBA" id="ARBA00023015"/>
    </source>
</evidence>
<dbReference type="PRINTS" id="PR01282">
    <property type="entry name" value="COUPTNFACTOR"/>
</dbReference>
<dbReference type="InterPro" id="IPR001723">
    <property type="entry name" value="Nuclear_hrmn_rcpt"/>
</dbReference>
<dbReference type="InterPro" id="IPR035500">
    <property type="entry name" value="NHR-like_dom_sf"/>
</dbReference>
<dbReference type="PRINTS" id="PR00047">
    <property type="entry name" value="STROIDFINGER"/>
</dbReference>
<dbReference type="GO" id="GO:0006357">
    <property type="term" value="P:regulation of transcription by RNA polymerase II"/>
    <property type="evidence" value="ECO:0007669"/>
    <property type="project" value="UniProtKB-ARBA"/>
</dbReference>
<evidence type="ECO:0000256" key="3">
    <source>
        <dbReference type="ARBA" id="ARBA00022771"/>
    </source>
</evidence>
<dbReference type="Pfam" id="PF00105">
    <property type="entry name" value="zf-C4"/>
    <property type="match status" value="1"/>
</dbReference>
<dbReference type="SUPFAM" id="SSF57716">
    <property type="entry name" value="Glucocorticoid receptor-like (DNA-binding domain)"/>
    <property type="match status" value="1"/>
</dbReference>
<evidence type="ECO:0000256" key="7">
    <source>
        <dbReference type="ARBA" id="ARBA00023163"/>
    </source>
</evidence>
<evidence type="ECO:0000313" key="15">
    <source>
        <dbReference type="Proteomes" id="UP000549394"/>
    </source>
</evidence>
<feature type="domain" description="Nuclear receptor" evidence="12">
    <location>
        <begin position="12"/>
        <end position="91"/>
    </location>
</feature>
<dbReference type="InterPro" id="IPR000536">
    <property type="entry name" value="Nucl_hrmn_rcpt_lig-bd"/>
</dbReference>
<organism evidence="14 15">
    <name type="scientific">Dimorphilus gyrociliatus</name>
    <dbReference type="NCBI Taxonomy" id="2664684"/>
    <lineage>
        <taxon>Eukaryota</taxon>
        <taxon>Metazoa</taxon>
        <taxon>Spiralia</taxon>
        <taxon>Lophotrochozoa</taxon>
        <taxon>Annelida</taxon>
        <taxon>Polychaeta</taxon>
        <taxon>Polychaeta incertae sedis</taxon>
        <taxon>Dinophilidae</taxon>
        <taxon>Dimorphilus</taxon>
    </lineage>
</organism>
<keyword evidence="9 10" id="KW-0539">Nucleus</keyword>
<dbReference type="GO" id="GO:0032502">
    <property type="term" value="P:developmental process"/>
    <property type="evidence" value="ECO:0007669"/>
    <property type="project" value="UniProtKB-ARBA"/>
</dbReference>
<dbReference type="PROSITE" id="PS51843">
    <property type="entry name" value="NR_LBD"/>
    <property type="match status" value="1"/>
</dbReference>
<evidence type="ECO:0000313" key="14">
    <source>
        <dbReference type="EMBL" id="CAD5125024.1"/>
    </source>
</evidence>
<evidence type="ECO:0000256" key="8">
    <source>
        <dbReference type="ARBA" id="ARBA00023170"/>
    </source>
</evidence>
<evidence type="ECO:0000259" key="13">
    <source>
        <dbReference type="PROSITE" id="PS51843"/>
    </source>
</evidence>
<keyword evidence="7 10" id="KW-0804">Transcription</keyword>
<dbReference type="SMART" id="SM00430">
    <property type="entry name" value="HOLI"/>
    <property type="match status" value="1"/>
</dbReference>